<organism evidence="1 2">
    <name type="scientific">Ataeniobius toweri</name>
    <dbReference type="NCBI Taxonomy" id="208326"/>
    <lineage>
        <taxon>Eukaryota</taxon>
        <taxon>Metazoa</taxon>
        <taxon>Chordata</taxon>
        <taxon>Craniata</taxon>
        <taxon>Vertebrata</taxon>
        <taxon>Euteleostomi</taxon>
        <taxon>Actinopterygii</taxon>
        <taxon>Neopterygii</taxon>
        <taxon>Teleostei</taxon>
        <taxon>Neoteleostei</taxon>
        <taxon>Acanthomorphata</taxon>
        <taxon>Ovalentaria</taxon>
        <taxon>Atherinomorphae</taxon>
        <taxon>Cyprinodontiformes</taxon>
        <taxon>Goodeidae</taxon>
        <taxon>Ataeniobius</taxon>
    </lineage>
</organism>
<keyword evidence="2" id="KW-1185">Reference proteome</keyword>
<reference evidence="1 2" key="1">
    <citation type="submission" date="2021-07" db="EMBL/GenBank/DDBJ databases">
        <authorList>
            <person name="Palmer J.M."/>
        </authorList>
    </citation>
    <scope>NUCLEOTIDE SEQUENCE [LARGE SCALE GENOMIC DNA]</scope>
    <source>
        <strain evidence="1 2">AT_MEX2019</strain>
        <tissue evidence="1">Muscle</tissue>
    </source>
</reference>
<dbReference type="Proteomes" id="UP001345963">
    <property type="component" value="Unassembled WGS sequence"/>
</dbReference>
<protein>
    <submittedName>
        <fullName evidence="1">Uncharacterized protein</fullName>
    </submittedName>
</protein>
<evidence type="ECO:0000313" key="2">
    <source>
        <dbReference type="Proteomes" id="UP001345963"/>
    </source>
</evidence>
<name>A0ABU7BZE3_9TELE</name>
<gene>
    <name evidence="1" type="ORF">ATANTOWER_002282</name>
</gene>
<proteinExistence type="predicted"/>
<sequence>MFVYILGCLYDNICTIAIRTFTEPCCSKETRSPYIFLLENLDQNSLACTFPSWNQVSSMVVPAVPLSAHSPTPTMKLFARSLLPSGLTTHHLPVIDLFASHFSGNCKTEL</sequence>
<accession>A0ABU7BZE3</accession>
<evidence type="ECO:0000313" key="1">
    <source>
        <dbReference type="EMBL" id="MED6254939.1"/>
    </source>
</evidence>
<dbReference type="EMBL" id="JAHUTI010070073">
    <property type="protein sequence ID" value="MED6254939.1"/>
    <property type="molecule type" value="Genomic_DNA"/>
</dbReference>
<comment type="caution">
    <text evidence="1">The sequence shown here is derived from an EMBL/GenBank/DDBJ whole genome shotgun (WGS) entry which is preliminary data.</text>
</comment>